<keyword evidence="4" id="KW-1185">Reference proteome</keyword>
<protein>
    <recommendedName>
        <fullName evidence="2">VQ domain-containing protein</fullName>
    </recommendedName>
</protein>
<comment type="caution">
    <text evidence="3">The sequence shown here is derived from an EMBL/GenBank/DDBJ whole genome shotgun (WGS) entry which is preliminary data.</text>
</comment>
<dbReference type="Pfam" id="PF05678">
    <property type="entry name" value="VQ"/>
    <property type="match status" value="1"/>
</dbReference>
<evidence type="ECO:0000259" key="2">
    <source>
        <dbReference type="Pfam" id="PF05678"/>
    </source>
</evidence>
<feature type="compositionally biased region" description="Basic and acidic residues" evidence="1">
    <location>
        <begin position="60"/>
        <end position="73"/>
    </location>
</feature>
<accession>A0ABR0CI26</accession>
<dbReference type="Proteomes" id="UP001291926">
    <property type="component" value="Unassembled WGS sequence"/>
</dbReference>
<name>A0ABR0CI26_9LAMI</name>
<dbReference type="InterPro" id="IPR008889">
    <property type="entry name" value="VQ"/>
</dbReference>
<dbReference type="PANTHER" id="PTHR33143:SF3">
    <property type="entry name" value="VQ MOTIF-CONTAINING PROTEIN 17-RELATED"/>
    <property type="match status" value="1"/>
</dbReference>
<gene>
    <name evidence="3" type="ORF">RD792_015569</name>
</gene>
<dbReference type="InterPro" id="IPR039607">
    <property type="entry name" value="VQ_8/17/18/20/21/25"/>
</dbReference>
<dbReference type="EMBL" id="JAYDYQ010002688">
    <property type="protein sequence ID" value="KAK4476417.1"/>
    <property type="molecule type" value="Genomic_DNA"/>
</dbReference>
<feature type="domain" description="VQ" evidence="2">
    <location>
        <begin position="36"/>
        <end position="61"/>
    </location>
</feature>
<organism evidence="3 4">
    <name type="scientific">Penstemon davidsonii</name>
    <dbReference type="NCBI Taxonomy" id="160366"/>
    <lineage>
        <taxon>Eukaryota</taxon>
        <taxon>Viridiplantae</taxon>
        <taxon>Streptophyta</taxon>
        <taxon>Embryophyta</taxon>
        <taxon>Tracheophyta</taxon>
        <taxon>Spermatophyta</taxon>
        <taxon>Magnoliopsida</taxon>
        <taxon>eudicotyledons</taxon>
        <taxon>Gunneridae</taxon>
        <taxon>Pentapetalae</taxon>
        <taxon>asterids</taxon>
        <taxon>lamiids</taxon>
        <taxon>Lamiales</taxon>
        <taxon>Plantaginaceae</taxon>
        <taxon>Cheloneae</taxon>
        <taxon>Penstemon</taxon>
    </lineage>
</organism>
<sequence length="159" mass="17934">MKPQSFNTTLAPSKLVMHNDSRAIFKVKPKIRIIHIVAPEIITTNVENFRDLVQKLTGKPAERKGSTKKRDDVSSQMTQPNTTYASKPSNKNTELSSMATLQTTQRMKKESEEIFGAENSNAFLSFLGDVDCFIHDTNEFPLLTFRSSQMNTFGEMPLC</sequence>
<evidence type="ECO:0000313" key="4">
    <source>
        <dbReference type="Proteomes" id="UP001291926"/>
    </source>
</evidence>
<feature type="compositionally biased region" description="Polar residues" evidence="1">
    <location>
        <begin position="74"/>
        <end position="96"/>
    </location>
</feature>
<dbReference type="PANTHER" id="PTHR33143">
    <property type="entry name" value="F16F4.1 PROTEIN-RELATED"/>
    <property type="match status" value="1"/>
</dbReference>
<feature type="region of interest" description="Disordered" evidence="1">
    <location>
        <begin position="57"/>
        <end position="96"/>
    </location>
</feature>
<reference evidence="3 4" key="1">
    <citation type="journal article" date="2023" name="bioRxiv">
        <title>Genome report: Whole genome sequence and annotation of Penstemon davidsonii.</title>
        <authorList>
            <person name="Ostevik K.L."/>
            <person name="Alabady M."/>
            <person name="Zhang M."/>
            <person name="Rausher M.D."/>
        </authorList>
    </citation>
    <scope>NUCLEOTIDE SEQUENCE [LARGE SCALE GENOMIC DNA]</scope>
    <source>
        <strain evidence="3">DNT005</strain>
        <tissue evidence="3">Whole leaf</tissue>
    </source>
</reference>
<evidence type="ECO:0000256" key="1">
    <source>
        <dbReference type="SAM" id="MobiDB-lite"/>
    </source>
</evidence>
<proteinExistence type="predicted"/>
<evidence type="ECO:0000313" key="3">
    <source>
        <dbReference type="EMBL" id="KAK4476417.1"/>
    </source>
</evidence>